<name>A0A427APJ3_ENSVE</name>
<dbReference type="Proteomes" id="UP000287651">
    <property type="component" value="Unassembled WGS sequence"/>
</dbReference>
<evidence type="ECO:0000313" key="1">
    <source>
        <dbReference type="EMBL" id="RRT78150.1"/>
    </source>
</evidence>
<organism evidence="1 2">
    <name type="scientific">Ensete ventricosum</name>
    <name type="common">Abyssinian banana</name>
    <name type="synonym">Musa ensete</name>
    <dbReference type="NCBI Taxonomy" id="4639"/>
    <lineage>
        <taxon>Eukaryota</taxon>
        <taxon>Viridiplantae</taxon>
        <taxon>Streptophyta</taxon>
        <taxon>Embryophyta</taxon>
        <taxon>Tracheophyta</taxon>
        <taxon>Spermatophyta</taxon>
        <taxon>Magnoliopsida</taxon>
        <taxon>Liliopsida</taxon>
        <taxon>Zingiberales</taxon>
        <taxon>Musaceae</taxon>
        <taxon>Ensete</taxon>
    </lineage>
</organism>
<dbReference type="EMBL" id="AMZH03001749">
    <property type="protein sequence ID" value="RRT78150.1"/>
    <property type="molecule type" value="Genomic_DNA"/>
</dbReference>
<dbReference type="AlphaFoldDB" id="A0A427APJ3"/>
<gene>
    <name evidence="1" type="ORF">B296_00006373</name>
</gene>
<protein>
    <submittedName>
        <fullName evidence="1">Uncharacterized protein</fullName>
    </submittedName>
</protein>
<evidence type="ECO:0000313" key="2">
    <source>
        <dbReference type="Proteomes" id="UP000287651"/>
    </source>
</evidence>
<proteinExistence type="predicted"/>
<accession>A0A427APJ3</accession>
<sequence>MPLRYPLLHLSGLLLKKVMLKHIHCDFSCIVPLRKPGDTIVRRFSTSGWKL</sequence>
<reference evidence="1 2" key="1">
    <citation type="journal article" date="2014" name="Agronomy (Basel)">
        <title>A Draft Genome Sequence for Ensete ventricosum, the Drought-Tolerant Tree Against Hunger.</title>
        <authorList>
            <person name="Harrison J."/>
            <person name="Moore K.A."/>
            <person name="Paszkiewicz K."/>
            <person name="Jones T."/>
            <person name="Grant M."/>
            <person name="Ambacheew D."/>
            <person name="Muzemil S."/>
            <person name="Studholme D.J."/>
        </authorList>
    </citation>
    <scope>NUCLEOTIDE SEQUENCE [LARGE SCALE GENOMIC DNA]</scope>
</reference>
<comment type="caution">
    <text evidence="1">The sequence shown here is derived from an EMBL/GenBank/DDBJ whole genome shotgun (WGS) entry which is preliminary data.</text>
</comment>